<dbReference type="PANTHER" id="PTHR48050:SF13">
    <property type="entry name" value="STEROL 3-BETA-GLUCOSYLTRANSFERASE UGT80A2"/>
    <property type="match status" value="1"/>
</dbReference>
<keyword evidence="4" id="KW-1185">Reference proteome</keyword>
<dbReference type="InterPro" id="IPR050426">
    <property type="entry name" value="Glycosyltransferase_28"/>
</dbReference>
<dbReference type="Proteomes" id="UP001296706">
    <property type="component" value="Unassembled WGS sequence"/>
</dbReference>
<sequence>MRVLLTSQPVYSHLVPMVVPVAQALRAAGHEVAVATGPALTDDVHRAGLRHLVMPRMLGPEELMADPELARRIGLDRELAPSPDAVPMEPGEAFGRLFAGLIAVRAAEDMLEAARGFRPDLVVREATEFGGHLTAAVLGVPCATLDIAPLAGVRHPGMVPVLNGSRAVFGLPPLDGLAGLLPEPWISWLPESWYPDDIRATVRSYRAPDAAPEVLDPAIVALPVDRPLVLAALGSSTGVALAPEASPLPRIVEALGTVPCTAVVALGRGLDPSDWTGPRPANVHLTSFVQQRLLLPACDLFLTHAGLNSVREALAAGVPMVAVPLFAEQPANAERLAEAGVAVALDPTGVDASTVAAACREVLEDTSFHLAARGFQRRILGLPGVDRLVADLTALVA</sequence>
<dbReference type="InterPro" id="IPR002213">
    <property type="entry name" value="UDP_glucos_trans"/>
</dbReference>
<reference evidence="3 4" key="1">
    <citation type="submission" date="2020-04" db="EMBL/GenBank/DDBJ databases">
        <authorList>
            <person name="Klaysubun C."/>
            <person name="Duangmal K."/>
            <person name="Lipun K."/>
        </authorList>
    </citation>
    <scope>NUCLEOTIDE SEQUENCE [LARGE SCALE GENOMIC DNA]</scope>
    <source>
        <strain evidence="3 4">JCM 11839</strain>
    </source>
</reference>
<name>A0ABX1RRL4_9PSEU</name>
<organism evidence="3 4">
    <name type="scientific">Pseudonocardia xinjiangensis</name>
    <dbReference type="NCBI Taxonomy" id="75289"/>
    <lineage>
        <taxon>Bacteria</taxon>
        <taxon>Bacillati</taxon>
        <taxon>Actinomycetota</taxon>
        <taxon>Actinomycetes</taxon>
        <taxon>Pseudonocardiales</taxon>
        <taxon>Pseudonocardiaceae</taxon>
        <taxon>Pseudonocardia</taxon>
    </lineage>
</organism>
<dbReference type="Pfam" id="PF00201">
    <property type="entry name" value="UDPGT"/>
    <property type="match status" value="1"/>
</dbReference>
<proteinExistence type="inferred from homology"/>
<dbReference type="SUPFAM" id="SSF53756">
    <property type="entry name" value="UDP-Glycosyltransferase/glycogen phosphorylase"/>
    <property type="match status" value="1"/>
</dbReference>
<dbReference type="InterPro" id="IPR035595">
    <property type="entry name" value="UDP_glycos_trans_CS"/>
</dbReference>
<evidence type="ECO:0000256" key="1">
    <source>
        <dbReference type="ARBA" id="ARBA00022679"/>
    </source>
</evidence>
<comment type="caution">
    <text evidence="3">The sequence shown here is derived from an EMBL/GenBank/DDBJ whole genome shotgun (WGS) entry which is preliminary data.</text>
</comment>
<dbReference type="Gene3D" id="3.40.50.2000">
    <property type="entry name" value="Glycogen Phosphorylase B"/>
    <property type="match status" value="2"/>
</dbReference>
<comment type="similarity">
    <text evidence="2">Belongs to the UDP-glycosyltransferase family.</text>
</comment>
<dbReference type="PANTHER" id="PTHR48050">
    <property type="entry name" value="STEROL 3-BETA-GLUCOSYLTRANSFERASE"/>
    <property type="match status" value="1"/>
</dbReference>
<keyword evidence="1 2" id="KW-0808">Transferase</keyword>
<dbReference type="PROSITE" id="PS00375">
    <property type="entry name" value="UDPGT"/>
    <property type="match status" value="1"/>
</dbReference>
<gene>
    <name evidence="3" type="ORF">HF577_34430</name>
</gene>
<evidence type="ECO:0000313" key="4">
    <source>
        <dbReference type="Proteomes" id="UP001296706"/>
    </source>
</evidence>
<dbReference type="EMBL" id="JAAXKY010000203">
    <property type="protein sequence ID" value="NMH82174.1"/>
    <property type="molecule type" value="Genomic_DNA"/>
</dbReference>
<evidence type="ECO:0000313" key="3">
    <source>
        <dbReference type="EMBL" id="NMH82174.1"/>
    </source>
</evidence>
<evidence type="ECO:0000256" key="2">
    <source>
        <dbReference type="RuleBase" id="RU003718"/>
    </source>
</evidence>
<protein>
    <submittedName>
        <fullName evidence="3">Glycosyltransferase family 1 protein</fullName>
    </submittedName>
</protein>
<accession>A0ABX1RRL4</accession>
<dbReference type="CDD" id="cd03784">
    <property type="entry name" value="GT1_Gtf-like"/>
    <property type="match status" value="1"/>
</dbReference>
<keyword evidence="2" id="KW-0328">Glycosyltransferase</keyword>